<protein>
    <recommendedName>
        <fullName evidence="4">NIPSNAP domain-containing protein</fullName>
    </recommendedName>
</protein>
<feature type="chain" id="PRO_5047369929" description="NIPSNAP domain-containing protein" evidence="1">
    <location>
        <begin position="27"/>
        <end position="153"/>
    </location>
</feature>
<reference evidence="2 3" key="1">
    <citation type="submission" date="2021-08" db="EMBL/GenBank/DDBJ databases">
        <title>Comparative Genomics Analysis of the Genus Qipengyuania Reveals Extensive Genetic Diversity and Metabolic Versatility, Including the Description of Fifteen Novel Species.</title>
        <authorList>
            <person name="Liu Y."/>
        </authorList>
    </citation>
    <scope>NUCLEOTIDE SEQUENCE [LARGE SCALE GENOMIC DNA]</scope>
    <source>
        <strain evidence="2 3">1NDH17</strain>
    </source>
</reference>
<feature type="signal peptide" evidence="1">
    <location>
        <begin position="1"/>
        <end position="26"/>
    </location>
</feature>
<gene>
    <name evidence="2" type="ORF">K3152_02345</name>
</gene>
<dbReference type="RefSeq" id="WP_221572425.1">
    <property type="nucleotide sequence ID" value="NZ_JAIGNK010000001.1"/>
</dbReference>
<evidence type="ECO:0000313" key="3">
    <source>
        <dbReference type="Proteomes" id="UP000783253"/>
    </source>
</evidence>
<evidence type="ECO:0000313" key="2">
    <source>
        <dbReference type="EMBL" id="MBX7457075.1"/>
    </source>
</evidence>
<accession>A0ABS7IYD7</accession>
<proteinExistence type="predicted"/>
<dbReference type="Proteomes" id="UP000783253">
    <property type="component" value="Unassembled WGS sequence"/>
</dbReference>
<keyword evidence="1" id="KW-0732">Signal</keyword>
<name>A0ABS7IYD7_9SPHN</name>
<dbReference type="EMBL" id="JAIGNK010000001">
    <property type="protein sequence ID" value="MBX7457075.1"/>
    <property type="molecule type" value="Genomic_DNA"/>
</dbReference>
<organism evidence="2 3">
    <name type="scientific">Qipengyuania polymorpha</name>
    <dbReference type="NCBI Taxonomy" id="2867234"/>
    <lineage>
        <taxon>Bacteria</taxon>
        <taxon>Pseudomonadati</taxon>
        <taxon>Pseudomonadota</taxon>
        <taxon>Alphaproteobacteria</taxon>
        <taxon>Sphingomonadales</taxon>
        <taxon>Erythrobacteraceae</taxon>
        <taxon>Qipengyuania</taxon>
    </lineage>
</organism>
<sequence>MKKLVLTAAAATLGLGIAFTPTPVLADHHEAGEMEKLDQTWYRVNLVKFEAGNRKRIGEIIDMYEAANKASGVDSPVVIHMNTGPWDMMVFFRMKHGIESMGWKTNPEGEKWWAAFKEIAGGEEEANKIEAEWDSYVLREESHIAHRHPVEDE</sequence>
<evidence type="ECO:0008006" key="4">
    <source>
        <dbReference type="Google" id="ProtNLM"/>
    </source>
</evidence>
<comment type="caution">
    <text evidence="2">The sequence shown here is derived from an EMBL/GenBank/DDBJ whole genome shotgun (WGS) entry which is preliminary data.</text>
</comment>
<keyword evidence="3" id="KW-1185">Reference proteome</keyword>
<evidence type="ECO:0000256" key="1">
    <source>
        <dbReference type="SAM" id="SignalP"/>
    </source>
</evidence>